<dbReference type="Proteomes" id="UP001215151">
    <property type="component" value="Unassembled WGS sequence"/>
</dbReference>
<sequence length="348" mass="39422">MSPASIHDLALETLQHIFTYACSDEGSTGYALALVSKYFNQAVEPVRLRTVALYSVAQIESFAAFLSASAEMPCVHHLFVSTWLDGVRVVQTRTGDISRQEEDYELYPIGAFEEETNRANWTTLRKEHNLTLSLFLPRVLEAASTYLRSLSIVHSWEFDPITLPTCFPSLQELTVFGPSPWLPEQTVSSPCFPAVRALHIGCPSVSLAHWVHHTPSITRLRLSELSPYADSLLEELVVISSTNHSAEVEAHGVQPLPRLKVIRLQMRDISRQVLCDAFAFLYNLYAMRICMTPIRCDHRVEVLQARRYRPGFWDGRVKRDWFDRIHAGAGCWSAEELEEEDEGASWAV</sequence>
<name>A0AAD7TWQ1_9APHY</name>
<protein>
    <recommendedName>
        <fullName evidence="3">F-box domain-containing protein</fullName>
    </recommendedName>
</protein>
<gene>
    <name evidence="1" type="ORF">ONZ51_g4107</name>
</gene>
<keyword evidence="2" id="KW-1185">Reference proteome</keyword>
<accession>A0AAD7TWQ1</accession>
<proteinExistence type="predicted"/>
<evidence type="ECO:0000313" key="2">
    <source>
        <dbReference type="Proteomes" id="UP001215151"/>
    </source>
</evidence>
<organism evidence="1 2">
    <name type="scientific">Trametes cubensis</name>
    <dbReference type="NCBI Taxonomy" id="1111947"/>
    <lineage>
        <taxon>Eukaryota</taxon>
        <taxon>Fungi</taxon>
        <taxon>Dikarya</taxon>
        <taxon>Basidiomycota</taxon>
        <taxon>Agaricomycotina</taxon>
        <taxon>Agaricomycetes</taxon>
        <taxon>Polyporales</taxon>
        <taxon>Polyporaceae</taxon>
        <taxon>Trametes</taxon>
    </lineage>
</organism>
<dbReference type="AlphaFoldDB" id="A0AAD7TWQ1"/>
<comment type="caution">
    <text evidence="1">The sequence shown here is derived from an EMBL/GenBank/DDBJ whole genome shotgun (WGS) entry which is preliminary data.</text>
</comment>
<evidence type="ECO:0008006" key="3">
    <source>
        <dbReference type="Google" id="ProtNLM"/>
    </source>
</evidence>
<evidence type="ECO:0000313" key="1">
    <source>
        <dbReference type="EMBL" id="KAJ8487552.1"/>
    </source>
</evidence>
<reference evidence="1" key="1">
    <citation type="submission" date="2022-11" db="EMBL/GenBank/DDBJ databases">
        <title>Genome Sequence of Cubamyces cubensis.</title>
        <authorList>
            <person name="Buettner E."/>
        </authorList>
    </citation>
    <scope>NUCLEOTIDE SEQUENCE</scope>
    <source>
        <strain evidence="1">MPL-01</strain>
    </source>
</reference>
<dbReference type="EMBL" id="JAPEVG010000077">
    <property type="protein sequence ID" value="KAJ8487552.1"/>
    <property type="molecule type" value="Genomic_DNA"/>
</dbReference>